<dbReference type="InterPro" id="IPR022764">
    <property type="entry name" value="Peptidase_S54_rhomboid_dom"/>
</dbReference>
<evidence type="ECO:0000256" key="7">
    <source>
        <dbReference type="ARBA" id="ARBA00023136"/>
    </source>
</evidence>
<evidence type="ECO:0000256" key="5">
    <source>
        <dbReference type="ARBA" id="ARBA00022801"/>
    </source>
</evidence>
<evidence type="ECO:0000256" key="6">
    <source>
        <dbReference type="ARBA" id="ARBA00022989"/>
    </source>
</evidence>
<dbReference type="SUPFAM" id="SSF144091">
    <property type="entry name" value="Rhomboid-like"/>
    <property type="match status" value="1"/>
</dbReference>
<protein>
    <submittedName>
        <fullName evidence="10">Rhomboid family intramembrane serine protease</fullName>
    </submittedName>
</protein>
<evidence type="ECO:0000256" key="3">
    <source>
        <dbReference type="ARBA" id="ARBA00022670"/>
    </source>
</evidence>
<evidence type="ECO:0000256" key="4">
    <source>
        <dbReference type="ARBA" id="ARBA00022692"/>
    </source>
</evidence>
<feature type="transmembrane region" description="Helical" evidence="8">
    <location>
        <begin position="59"/>
        <end position="83"/>
    </location>
</feature>
<comment type="similarity">
    <text evidence="2">Belongs to the peptidase S54 family.</text>
</comment>
<evidence type="ECO:0000313" key="11">
    <source>
        <dbReference type="Proteomes" id="UP000617628"/>
    </source>
</evidence>
<feature type="transmembrane region" description="Helical" evidence="8">
    <location>
        <begin position="90"/>
        <end position="109"/>
    </location>
</feature>
<feature type="transmembrane region" description="Helical" evidence="8">
    <location>
        <begin position="141"/>
        <end position="159"/>
    </location>
</feature>
<evidence type="ECO:0000259" key="9">
    <source>
        <dbReference type="Pfam" id="PF01694"/>
    </source>
</evidence>
<dbReference type="RefSeq" id="WP_378924053.1">
    <property type="nucleotide sequence ID" value="NZ_JBHLTO010000003.1"/>
</dbReference>
<feature type="transmembrane region" description="Helical" evidence="8">
    <location>
        <begin position="165"/>
        <end position="182"/>
    </location>
</feature>
<accession>A0A934VT94</accession>
<dbReference type="GO" id="GO:0004252">
    <property type="term" value="F:serine-type endopeptidase activity"/>
    <property type="evidence" value="ECO:0007669"/>
    <property type="project" value="InterPro"/>
</dbReference>
<dbReference type="PANTHER" id="PTHR43066:SF1">
    <property type="entry name" value="RHOMBOID PROTEIN 2"/>
    <property type="match status" value="1"/>
</dbReference>
<keyword evidence="5" id="KW-0378">Hydrolase</keyword>
<dbReference type="PANTHER" id="PTHR43066">
    <property type="entry name" value="RHOMBOID-RELATED PROTEIN"/>
    <property type="match status" value="1"/>
</dbReference>
<keyword evidence="6 8" id="KW-1133">Transmembrane helix</keyword>
<dbReference type="GO" id="GO:0006508">
    <property type="term" value="P:proteolysis"/>
    <property type="evidence" value="ECO:0007669"/>
    <property type="project" value="UniProtKB-KW"/>
</dbReference>
<feature type="transmembrane region" description="Helical" evidence="8">
    <location>
        <begin position="115"/>
        <end position="134"/>
    </location>
</feature>
<evidence type="ECO:0000256" key="8">
    <source>
        <dbReference type="SAM" id="Phobius"/>
    </source>
</evidence>
<gene>
    <name evidence="10" type="ORF">JIN87_20550</name>
</gene>
<keyword evidence="4 8" id="KW-0812">Transmembrane</keyword>
<sequence length="193" mass="21530">MFRRLGLVPDRRKLSGLLFLVLLIWGTYLAGVLLSKDLLQYGILPRDWGNISGVLAWPFLHADLTHLGNNTLTLLVFGAIISLRSSSSEFLLLSFMITLYAGLGVWLMGRPYLHVGASGLVFGYFGYIMTRGIYDGRISSVLISTVVMLLFGGMIWGILPTDARVSWEGHLFGFLAGVVLAVRHKPKRRRRYA</sequence>
<dbReference type="AlphaFoldDB" id="A0A934VT94"/>
<reference evidence="10" key="1">
    <citation type="submission" date="2021-01" db="EMBL/GenBank/DDBJ databases">
        <title>Modified the classification status of verrucomicrobia.</title>
        <authorList>
            <person name="Feng X."/>
        </authorList>
    </citation>
    <scope>NUCLEOTIDE SEQUENCE</scope>
    <source>
        <strain evidence="10">KCTC 13126</strain>
    </source>
</reference>
<dbReference type="Gene3D" id="1.20.1540.10">
    <property type="entry name" value="Rhomboid-like"/>
    <property type="match status" value="1"/>
</dbReference>
<evidence type="ECO:0000256" key="2">
    <source>
        <dbReference type="ARBA" id="ARBA00009045"/>
    </source>
</evidence>
<keyword evidence="11" id="KW-1185">Reference proteome</keyword>
<name>A0A934VT94_9BACT</name>
<dbReference type="EMBL" id="JAENIL010000044">
    <property type="protein sequence ID" value="MBK1879289.1"/>
    <property type="molecule type" value="Genomic_DNA"/>
</dbReference>
<dbReference type="Proteomes" id="UP000617628">
    <property type="component" value="Unassembled WGS sequence"/>
</dbReference>
<evidence type="ECO:0000313" key="10">
    <source>
        <dbReference type="EMBL" id="MBK1879289.1"/>
    </source>
</evidence>
<keyword evidence="7 8" id="KW-0472">Membrane</keyword>
<comment type="subcellular location">
    <subcellularLocation>
        <location evidence="1">Membrane</location>
        <topology evidence="1">Multi-pass membrane protein</topology>
    </subcellularLocation>
</comment>
<dbReference type="GO" id="GO:0016020">
    <property type="term" value="C:membrane"/>
    <property type="evidence" value="ECO:0007669"/>
    <property type="project" value="UniProtKB-SubCell"/>
</dbReference>
<evidence type="ECO:0000256" key="1">
    <source>
        <dbReference type="ARBA" id="ARBA00004141"/>
    </source>
</evidence>
<feature type="domain" description="Peptidase S54 rhomboid" evidence="9">
    <location>
        <begin position="54"/>
        <end position="182"/>
    </location>
</feature>
<organism evidence="10 11">
    <name type="scientific">Pelagicoccus mobilis</name>
    <dbReference type="NCBI Taxonomy" id="415221"/>
    <lineage>
        <taxon>Bacteria</taxon>
        <taxon>Pseudomonadati</taxon>
        <taxon>Verrucomicrobiota</taxon>
        <taxon>Opitutia</taxon>
        <taxon>Puniceicoccales</taxon>
        <taxon>Pelagicoccaceae</taxon>
        <taxon>Pelagicoccus</taxon>
    </lineage>
</organism>
<dbReference type="Pfam" id="PF01694">
    <property type="entry name" value="Rhomboid"/>
    <property type="match status" value="1"/>
</dbReference>
<proteinExistence type="inferred from homology"/>
<dbReference type="InterPro" id="IPR035952">
    <property type="entry name" value="Rhomboid-like_sf"/>
</dbReference>
<keyword evidence="3 10" id="KW-0645">Protease</keyword>
<comment type="caution">
    <text evidence="10">The sequence shown here is derived from an EMBL/GenBank/DDBJ whole genome shotgun (WGS) entry which is preliminary data.</text>
</comment>